<dbReference type="EMBL" id="ADIZ01000027">
    <property type="protein sequence ID" value="OSK93266.1"/>
    <property type="molecule type" value="Genomic_DNA"/>
</dbReference>
<evidence type="ECO:0000313" key="2">
    <source>
        <dbReference type="Proteomes" id="UP000193942"/>
    </source>
</evidence>
<dbReference type="AlphaFoldDB" id="A0A1X3IYR3"/>
<gene>
    <name evidence="1" type="ORF">ECXG_00099</name>
</gene>
<dbReference type="Proteomes" id="UP000193942">
    <property type="component" value="Unassembled WGS sequence"/>
</dbReference>
<proteinExistence type="predicted"/>
<name>A0A1X3IYR3_ECOLX</name>
<reference evidence="1 2" key="1">
    <citation type="submission" date="2010-04" db="EMBL/GenBank/DDBJ databases">
        <title>The Genome Sequence of Escherichia coli TA447.</title>
        <authorList>
            <consortium name="The Broad Institute Genome Sequencing Platform"/>
            <consortium name="The Broad Institute Genome Sequencing Center for Infectious Disease"/>
            <person name="Feldgarden M."/>
            <person name="Gordon D.M."/>
            <person name="Johnson J.R."/>
            <person name="Johnston B.D."/>
            <person name="Young S."/>
            <person name="Zeng Q."/>
            <person name="Koehrsen M."/>
            <person name="Alvarado L."/>
            <person name="Berlin A.M."/>
            <person name="Borenstein D."/>
            <person name="Chapman S.B."/>
            <person name="Chen Z."/>
            <person name="Engels R."/>
            <person name="Freedman E."/>
            <person name="Gellesch M."/>
            <person name="Goldberg J."/>
            <person name="Griggs A."/>
            <person name="Gujja S."/>
            <person name="Heilman E.R."/>
            <person name="Heiman D.I."/>
            <person name="Hepburn T.A."/>
            <person name="Howarth C."/>
            <person name="Jen D."/>
            <person name="Larson L."/>
            <person name="Mehta T."/>
            <person name="Park D."/>
            <person name="Pearson M."/>
            <person name="Richards J."/>
            <person name="Roberts A."/>
            <person name="Saif S."/>
            <person name="Shea T.D."/>
            <person name="Shenoy N."/>
            <person name="Sisk P."/>
            <person name="Stolte C."/>
            <person name="Sykes S.N."/>
            <person name="Walk T."/>
            <person name="White J."/>
            <person name="Yandava C."/>
            <person name="Haas B."/>
            <person name="Henn M.R."/>
            <person name="Nusbaum C."/>
            <person name="Birren B."/>
        </authorList>
    </citation>
    <scope>NUCLEOTIDE SEQUENCE [LARGE SCALE GENOMIC DNA]</scope>
    <source>
        <strain evidence="1 2">TA447</strain>
    </source>
</reference>
<organism evidence="1 2">
    <name type="scientific">Escherichia coli TA447</name>
    <dbReference type="NCBI Taxonomy" id="656447"/>
    <lineage>
        <taxon>Bacteria</taxon>
        <taxon>Pseudomonadati</taxon>
        <taxon>Pseudomonadota</taxon>
        <taxon>Gammaproteobacteria</taxon>
        <taxon>Enterobacterales</taxon>
        <taxon>Enterobacteriaceae</taxon>
        <taxon>Escherichia</taxon>
    </lineage>
</organism>
<sequence>MSERGVQQKSLAATLEELQRICDSLARHHQPAARELAAIVWRLYCSLSQLEQAPPQGTLAS</sequence>
<accession>A0A1X3IYR3</accession>
<protein>
    <submittedName>
        <fullName evidence="1">Putative membrane protein</fullName>
    </submittedName>
</protein>
<comment type="caution">
    <text evidence="1">The sequence shown here is derived from an EMBL/GenBank/DDBJ whole genome shotgun (WGS) entry which is preliminary data.</text>
</comment>
<evidence type="ECO:0000313" key="1">
    <source>
        <dbReference type="EMBL" id="OSK93266.1"/>
    </source>
</evidence>